<sequence length="165" mass="18201">MMNKPDTFPSPVSGLLDDRMWASIDNEAMALPFCDACSKAIYPPANCCPSCFRFDLTWKTISGRGKILSWTRFHRSYLPEYPAPYNVIAVQIEEGAVLVSNLAGGEPADGDWIGKKVRMVYESFSGKMLPRFQLSEESDPRLSLNGDDASCANVCRHGACHGLDS</sequence>
<dbReference type="InterPro" id="IPR012340">
    <property type="entry name" value="NA-bd_OB-fold"/>
</dbReference>
<dbReference type="EMBL" id="SMBX01000006">
    <property type="protein sequence ID" value="TCU97215.1"/>
    <property type="molecule type" value="Genomic_DNA"/>
</dbReference>
<accession>A0A4R3UY29</accession>
<gene>
    <name evidence="2" type="ORF">EV686_10695</name>
</gene>
<evidence type="ECO:0000259" key="1">
    <source>
        <dbReference type="Pfam" id="PF01796"/>
    </source>
</evidence>
<dbReference type="RefSeq" id="WP_243650881.1">
    <property type="nucleotide sequence ID" value="NZ_JBHRVM010000001.1"/>
</dbReference>
<dbReference type="InterPro" id="IPR002878">
    <property type="entry name" value="ChsH2_C"/>
</dbReference>
<dbReference type="PANTHER" id="PTHR34075">
    <property type="entry name" value="BLR3430 PROTEIN"/>
    <property type="match status" value="1"/>
</dbReference>
<dbReference type="Proteomes" id="UP000294692">
    <property type="component" value="Unassembled WGS sequence"/>
</dbReference>
<feature type="domain" description="ChsH2 C-terminal OB-fold" evidence="1">
    <location>
        <begin position="58"/>
        <end position="121"/>
    </location>
</feature>
<dbReference type="InterPro" id="IPR052513">
    <property type="entry name" value="Thioester_dehydratase-like"/>
</dbReference>
<keyword evidence="3" id="KW-1185">Reference proteome</keyword>
<comment type="caution">
    <text evidence="2">The sequence shown here is derived from an EMBL/GenBank/DDBJ whole genome shotgun (WGS) entry which is preliminary data.</text>
</comment>
<dbReference type="Pfam" id="PF01796">
    <property type="entry name" value="OB_ChsH2_C"/>
    <property type="match status" value="1"/>
</dbReference>
<dbReference type="AlphaFoldDB" id="A0A4R3UY29"/>
<evidence type="ECO:0000313" key="3">
    <source>
        <dbReference type="Proteomes" id="UP000294692"/>
    </source>
</evidence>
<name>A0A4R3UY29_9BURK</name>
<protein>
    <recommendedName>
        <fullName evidence="1">ChsH2 C-terminal OB-fold domain-containing protein</fullName>
    </recommendedName>
</protein>
<evidence type="ECO:0000313" key="2">
    <source>
        <dbReference type="EMBL" id="TCU97215.1"/>
    </source>
</evidence>
<proteinExistence type="predicted"/>
<dbReference type="PANTHER" id="PTHR34075:SF5">
    <property type="entry name" value="BLR3430 PROTEIN"/>
    <property type="match status" value="1"/>
</dbReference>
<dbReference type="SUPFAM" id="SSF50249">
    <property type="entry name" value="Nucleic acid-binding proteins"/>
    <property type="match status" value="1"/>
</dbReference>
<reference evidence="2 3" key="1">
    <citation type="submission" date="2019-03" db="EMBL/GenBank/DDBJ databases">
        <title>Genomic Encyclopedia of Type Strains, Phase IV (KMG-IV): sequencing the most valuable type-strain genomes for metagenomic binning, comparative biology and taxonomic classification.</title>
        <authorList>
            <person name="Goeker M."/>
        </authorList>
    </citation>
    <scope>NUCLEOTIDE SEQUENCE [LARGE SCALE GENOMIC DNA]</scope>
    <source>
        <strain evidence="2 3">DSM 100048</strain>
    </source>
</reference>
<organism evidence="2 3">
    <name type="scientific">Paracandidimonas soli</name>
    <dbReference type="NCBI Taxonomy" id="1917182"/>
    <lineage>
        <taxon>Bacteria</taxon>
        <taxon>Pseudomonadati</taxon>
        <taxon>Pseudomonadota</taxon>
        <taxon>Betaproteobacteria</taxon>
        <taxon>Burkholderiales</taxon>
        <taxon>Alcaligenaceae</taxon>
        <taxon>Paracandidimonas</taxon>
    </lineage>
</organism>